<feature type="transmembrane region" description="Helical" evidence="6">
    <location>
        <begin position="237"/>
        <end position="258"/>
    </location>
</feature>
<feature type="transmembrane region" description="Helical" evidence="6">
    <location>
        <begin position="27"/>
        <end position="47"/>
    </location>
</feature>
<keyword evidence="4 6" id="KW-0472">Membrane</keyword>
<feature type="transmembrane region" description="Helical" evidence="6">
    <location>
        <begin position="140"/>
        <end position="163"/>
    </location>
</feature>
<dbReference type="InterPro" id="IPR051784">
    <property type="entry name" value="Nod_factor_ABC_transporter"/>
</dbReference>
<dbReference type="InterPro" id="IPR000412">
    <property type="entry name" value="ABC_2_transport"/>
</dbReference>
<dbReference type="EMBL" id="JBHRWI010000012">
    <property type="protein sequence ID" value="MFC3510219.1"/>
    <property type="molecule type" value="Genomic_DNA"/>
</dbReference>
<feature type="transmembrane region" description="Helical" evidence="6">
    <location>
        <begin position="175"/>
        <end position="194"/>
    </location>
</feature>
<gene>
    <name evidence="8" type="ORF">ACFORO_08600</name>
</gene>
<keyword evidence="9" id="KW-1185">Reference proteome</keyword>
<dbReference type="Pfam" id="PF01061">
    <property type="entry name" value="ABC2_membrane"/>
    <property type="match status" value="1"/>
</dbReference>
<dbReference type="Proteomes" id="UP001595764">
    <property type="component" value="Unassembled WGS sequence"/>
</dbReference>
<reference evidence="9" key="1">
    <citation type="journal article" date="2019" name="Int. J. Syst. Evol. Microbiol.">
        <title>The Global Catalogue of Microorganisms (GCM) 10K type strain sequencing project: providing services to taxonomists for standard genome sequencing and annotation.</title>
        <authorList>
            <consortium name="The Broad Institute Genomics Platform"/>
            <consortium name="The Broad Institute Genome Sequencing Center for Infectious Disease"/>
            <person name="Wu L."/>
            <person name="Ma J."/>
        </authorList>
    </citation>
    <scope>NUCLEOTIDE SEQUENCE [LARGE SCALE GENOMIC DNA]</scope>
    <source>
        <strain evidence="9">CGMCC 4.7682</strain>
    </source>
</reference>
<name>A0ABV7QEB6_9PSEU</name>
<evidence type="ECO:0000256" key="3">
    <source>
        <dbReference type="ARBA" id="ARBA00022989"/>
    </source>
</evidence>
<dbReference type="InterPro" id="IPR047817">
    <property type="entry name" value="ABC2_TM_bact-type"/>
</dbReference>
<dbReference type="PROSITE" id="PS51012">
    <property type="entry name" value="ABC_TM2"/>
    <property type="match status" value="1"/>
</dbReference>
<comment type="subcellular location">
    <subcellularLocation>
        <location evidence="6">Cell membrane</location>
        <topology evidence="6">Multi-pass membrane protein</topology>
    </subcellularLocation>
    <subcellularLocation>
        <location evidence="1">Membrane</location>
        <topology evidence="1">Multi-pass membrane protein</topology>
    </subcellularLocation>
</comment>
<accession>A0ABV7QEB6</accession>
<dbReference type="PANTHER" id="PTHR43229:SF2">
    <property type="entry name" value="NODULATION PROTEIN J"/>
    <property type="match status" value="1"/>
</dbReference>
<evidence type="ECO:0000313" key="9">
    <source>
        <dbReference type="Proteomes" id="UP001595764"/>
    </source>
</evidence>
<dbReference type="PIRSF" id="PIRSF006648">
    <property type="entry name" value="DrrB"/>
    <property type="match status" value="1"/>
</dbReference>
<keyword evidence="6" id="KW-1003">Cell membrane</keyword>
<keyword evidence="5" id="KW-0046">Antibiotic resistance</keyword>
<evidence type="ECO:0000313" key="8">
    <source>
        <dbReference type="EMBL" id="MFC3510219.1"/>
    </source>
</evidence>
<protein>
    <recommendedName>
        <fullName evidence="6">Transport permease protein</fullName>
    </recommendedName>
</protein>
<keyword evidence="3 6" id="KW-1133">Transmembrane helix</keyword>
<keyword evidence="6" id="KW-0813">Transport</keyword>
<evidence type="ECO:0000256" key="6">
    <source>
        <dbReference type="RuleBase" id="RU361157"/>
    </source>
</evidence>
<dbReference type="RefSeq" id="WP_377868198.1">
    <property type="nucleotide sequence ID" value="NZ_JBHMAY010000005.1"/>
</dbReference>
<feature type="transmembrane region" description="Helical" evidence="6">
    <location>
        <begin position="59"/>
        <end position="82"/>
    </location>
</feature>
<proteinExistence type="inferred from homology"/>
<feature type="transmembrane region" description="Helical" evidence="6">
    <location>
        <begin position="103"/>
        <end position="128"/>
    </location>
</feature>
<evidence type="ECO:0000256" key="5">
    <source>
        <dbReference type="ARBA" id="ARBA00023251"/>
    </source>
</evidence>
<organism evidence="8 9">
    <name type="scientific">Amycolatopsis halotolerans</name>
    <dbReference type="NCBI Taxonomy" id="330083"/>
    <lineage>
        <taxon>Bacteria</taxon>
        <taxon>Bacillati</taxon>
        <taxon>Actinomycetota</taxon>
        <taxon>Actinomycetes</taxon>
        <taxon>Pseudonocardiales</taxon>
        <taxon>Pseudonocardiaceae</taxon>
        <taxon>Amycolatopsis</taxon>
    </lineage>
</organism>
<dbReference type="PANTHER" id="PTHR43229">
    <property type="entry name" value="NODULATION PROTEIN J"/>
    <property type="match status" value="1"/>
</dbReference>
<evidence type="ECO:0000256" key="2">
    <source>
        <dbReference type="ARBA" id="ARBA00022692"/>
    </source>
</evidence>
<evidence type="ECO:0000259" key="7">
    <source>
        <dbReference type="PROSITE" id="PS51012"/>
    </source>
</evidence>
<comment type="caution">
    <text evidence="8">The sequence shown here is derived from an EMBL/GenBank/DDBJ whole genome shotgun (WGS) entry which is preliminary data.</text>
</comment>
<evidence type="ECO:0000256" key="1">
    <source>
        <dbReference type="ARBA" id="ARBA00004141"/>
    </source>
</evidence>
<comment type="similarity">
    <text evidence="6">Belongs to the ABC-2 integral membrane protein family.</text>
</comment>
<dbReference type="InterPro" id="IPR013525">
    <property type="entry name" value="ABC2_TM"/>
</dbReference>
<keyword evidence="2 6" id="KW-0812">Transmembrane</keyword>
<evidence type="ECO:0000256" key="4">
    <source>
        <dbReference type="ARBA" id="ARBA00023136"/>
    </source>
</evidence>
<sequence>MTALAQVARDSSALAWRNLLTIRRTPGSIFASVLQPIMFVLLLGYVFGGSLGGDAYREFIMAGIFAQTVTFNASFTTIGLANDLQKGIVDRFRSLPMSRVAVLLGRTTSDLTTSVVSLLITSLCGLAIGWRIRGNPLDAVLAYLLILLFAFAMSWVGAFIGLVSRSVEVAQSLGLIWLFPATFISAGFVSVAALPEPLATIAEWNPITALANAARRLFANPAPAAVAQPHSWPAENAIFYSVLCSLGLIALFMSLAVARYRRVASR</sequence>
<feature type="domain" description="ABC transmembrane type-2" evidence="7">
    <location>
        <begin position="27"/>
        <end position="263"/>
    </location>
</feature>